<keyword evidence="3" id="KW-0804">Transcription</keyword>
<dbReference type="EMBL" id="CP025330">
    <property type="protein sequence ID" value="AZT94256.1"/>
    <property type="molecule type" value="Genomic_DNA"/>
</dbReference>
<dbReference type="PRINTS" id="PR00455">
    <property type="entry name" value="HTHTETR"/>
</dbReference>
<dbReference type="Gene3D" id="1.10.357.10">
    <property type="entry name" value="Tetracycline Repressor, domain 2"/>
    <property type="match status" value="1"/>
</dbReference>
<dbReference type="SUPFAM" id="SSF48498">
    <property type="entry name" value="Tetracyclin repressor-like, C-terminal domain"/>
    <property type="match status" value="1"/>
</dbReference>
<dbReference type="InterPro" id="IPR001647">
    <property type="entry name" value="HTH_TetR"/>
</dbReference>
<dbReference type="Pfam" id="PF00440">
    <property type="entry name" value="TetR_N"/>
    <property type="match status" value="1"/>
</dbReference>
<dbReference type="NCBIfam" id="NF041196">
    <property type="entry name" value="ScbR_bind_reg"/>
    <property type="match status" value="1"/>
</dbReference>
<keyword evidence="1" id="KW-0805">Transcription regulation</keyword>
<dbReference type="InterPro" id="IPR036271">
    <property type="entry name" value="Tet_transcr_reg_TetR-rel_C_sf"/>
</dbReference>
<dbReference type="InterPro" id="IPR054126">
    <property type="entry name" value="CprB_TetR_C"/>
</dbReference>
<dbReference type="PANTHER" id="PTHR47506:SF3">
    <property type="entry name" value="HTH-TYPE TRANSCRIPTIONAL REGULATOR LMRA"/>
    <property type="match status" value="1"/>
</dbReference>
<name>A0A3Q9NSX6_BREAU</name>
<accession>A0A3Q9NSX6</accession>
<reference evidence="7 8" key="1">
    <citation type="submission" date="2017-12" db="EMBL/GenBank/DDBJ databases">
        <authorList>
            <person name="Levesque S."/>
        </authorList>
    </citation>
    <scope>NUCLEOTIDE SEQUENCE [LARGE SCALE GENOMIC DNA]</scope>
    <source>
        <strain evidence="7 8">SMQ-1417</strain>
    </source>
</reference>
<evidence type="ECO:0000313" key="7">
    <source>
        <dbReference type="EMBL" id="AZT94256.1"/>
    </source>
</evidence>
<feature type="compositionally biased region" description="Basic and acidic residues" evidence="5">
    <location>
        <begin position="7"/>
        <end position="18"/>
    </location>
</feature>
<evidence type="ECO:0000259" key="6">
    <source>
        <dbReference type="PROSITE" id="PS50977"/>
    </source>
</evidence>
<dbReference type="AlphaFoldDB" id="A0A3Q9NSX6"/>
<dbReference type="PROSITE" id="PS50977">
    <property type="entry name" value="HTH_TETR_2"/>
    <property type="match status" value="1"/>
</dbReference>
<evidence type="ECO:0000256" key="2">
    <source>
        <dbReference type="ARBA" id="ARBA00023125"/>
    </source>
</evidence>
<dbReference type="Proteomes" id="UP000283000">
    <property type="component" value="Chromosome"/>
</dbReference>
<keyword evidence="2 4" id="KW-0238">DNA-binding</keyword>
<feature type="region of interest" description="Disordered" evidence="5">
    <location>
        <begin position="1"/>
        <end position="37"/>
    </location>
</feature>
<proteinExistence type="predicted"/>
<dbReference type="Pfam" id="PF21935">
    <property type="entry name" value="TetR_C_45"/>
    <property type="match status" value="1"/>
</dbReference>
<protein>
    <recommendedName>
        <fullName evidence="6">HTH tetR-type domain-containing protein</fullName>
    </recommendedName>
</protein>
<feature type="domain" description="HTH tetR-type" evidence="6">
    <location>
        <begin position="34"/>
        <end position="94"/>
    </location>
</feature>
<dbReference type="GO" id="GO:0003677">
    <property type="term" value="F:DNA binding"/>
    <property type="evidence" value="ECO:0007669"/>
    <property type="project" value="UniProtKB-UniRule"/>
</dbReference>
<evidence type="ECO:0000256" key="5">
    <source>
        <dbReference type="SAM" id="MobiDB-lite"/>
    </source>
</evidence>
<dbReference type="PANTHER" id="PTHR47506">
    <property type="entry name" value="TRANSCRIPTIONAL REGULATORY PROTEIN"/>
    <property type="match status" value="1"/>
</dbReference>
<gene>
    <name evidence="7" type="ORF">CXR23_14770</name>
</gene>
<evidence type="ECO:0000256" key="4">
    <source>
        <dbReference type="PROSITE-ProRule" id="PRU00335"/>
    </source>
</evidence>
<evidence type="ECO:0000313" key="8">
    <source>
        <dbReference type="Proteomes" id="UP000283000"/>
    </source>
</evidence>
<dbReference type="InterPro" id="IPR009057">
    <property type="entry name" value="Homeodomain-like_sf"/>
</dbReference>
<dbReference type="SUPFAM" id="SSF46689">
    <property type="entry name" value="Homeodomain-like"/>
    <property type="match status" value="1"/>
</dbReference>
<dbReference type="InterPro" id="IPR047923">
    <property type="entry name" value="ArpA-like"/>
</dbReference>
<reference evidence="7 8" key="2">
    <citation type="submission" date="2019-01" db="EMBL/GenBank/DDBJ databases">
        <title>Comparative genomic analysis of Brevibacterium aurantiacum sheds light on its evolution and its adaptation to smear-ripened cheeses.</title>
        <authorList>
            <person name="Moineau S."/>
        </authorList>
    </citation>
    <scope>NUCLEOTIDE SEQUENCE [LARGE SCALE GENOMIC DNA]</scope>
    <source>
        <strain evidence="7 8">SMQ-1417</strain>
    </source>
</reference>
<organism evidence="7 8">
    <name type="scientific">Brevibacterium aurantiacum</name>
    <dbReference type="NCBI Taxonomy" id="273384"/>
    <lineage>
        <taxon>Bacteria</taxon>
        <taxon>Bacillati</taxon>
        <taxon>Actinomycetota</taxon>
        <taxon>Actinomycetes</taxon>
        <taxon>Micrococcales</taxon>
        <taxon>Brevibacteriaceae</taxon>
        <taxon>Brevibacterium</taxon>
    </lineage>
</organism>
<evidence type="ECO:0000256" key="3">
    <source>
        <dbReference type="ARBA" id="ARBA00023163"/>
    </source>
</evidence>
<feature type="DNA-binding region" description="H-T-H motif" evidence="4">
    <location>
        <begin position="57"/>
        <end position="76"/>
    </location>
</feature>
<sequence>MVSPVARHHELTRGDRMVKARQTTRRTASQDRGRKTQSQIIEGASAVFEEQEYSAASLEDIKEASGVSQGSMYFHFKSKEQIALAIIQEQHNRIYAGVDPAIADPLIRLMAISKMICEQLRTDSVVRAGINLALGQGSLREASARSYATWADGVGQLLGKLDRDGMLNSDIPVDRLSASLVSHFTGGNLMSQAMTQRADMTDYISTMWRVFINAAIAEAHRERYKAELDSMFGGFAQAE</sequence>
<evidence type="ECO:0000256" key="1">
    <source>
        <dbReference type="ARBA" id="ARBA00023015"/>
    </source>
</evidence>